<dbReference type="PATRIC" id="fig|768706.3.peg.1958"/>
<dbReference type="RefSeq" id="WP_014184381.1">
    <property type="nucleotide sequence ID" value="NC_016584.1"/>
</dbReference>
<protein>
    <submittedName>
        <fullName evidence="2">Uncharacterized protein</fullName>
    </submittedName>
</protein>
<sequence length="78" mass="9193">MKKLFIYLGYEFGLMLLVYYGLDYQKALHIEAGRNYDPFPLMQFNCGFSLLVGMYLALPGFMRRMVRKGRLGVNWLRS</sequence>
<keyword evidence="1" id="KW-0812">Transmembrane</keyword>
<gene>
    <name evidence="2" type="ordered locus">Desor_1947</name>
</gene>
<dbReference type="KEGG" id="dor:Desor_1947"/>
<feature type="transmembrane region" description="Helical" evidence="1">
    <location>
        <begin position="5"/>
        <end position="22"/>
    </location>
</feature>
<name>G7WD81_DESOD</name>
<evidence type="ECO:0000313" key="2">
    <source>
        <dbReference type="EMBL" id="AET67566.1"/>
    </source>
</evidence>
<feature type="transmembrane region" description="Helical" evidence="1">
    <location>
        <begin position="42"/>
        <end position="61"/>
    </location>
</feature>
<evidence type="ECO:0000256" key="1">
    <source>
        <dbReference type="SAM" id="Phobius"/>
    </source>
</evidence>
<evidence type="ECO:0000313" key="3">
    <source>
        <dbReference type="Proteomes" id="UP000006346"/>
    </source>
</evidence>
<dbReference type="HOGENOM" id="CLU_2616256_0_0_9"/>
<dbReference type="Proteomes" id="UP000006346">
    <property type="component" value="Chromosome"/>
</dbReference>
<reference evidence="2 3" key="2">
    <citation type="journal article" date="2012" name="J. Bacteriol.">
        <title>Complete genome sequences of Desulfosporosinus orientis DSM765T, Desulfosporosinus youngiae DSM17734T, Desulfosporosinus meridiei DSM13257T, and Desulfosporosinus acidiphilus DSM22704T.</title>
        <authorList>
            <person name="Pester M."/>
            <person name="Brambilla E."/>
            <person name="Alazard D."/>
            <person name="Rattei T."/>
            <person name="Weinmaier T."/>
            <person name="Han J."/>
            <person name="Lucas S."/>
            <person name="Lapidus A."/>
            <person name="Cheng J.F."/>
            <person name="Goodwin L."/>
            <person name="Pitluck S."/>
            <person name="Peters L."/>
            <person name="Ovchinnikova G."/>
            <person name="Teshima H."/>
            <person name="Detter J.C."/>
            <person name="Han C.S."/>
            <person name="Tapia R."/>
            <person name="Land M.L."/>
            <person name="Hauser L."/>
            <person name="Kyrpides N.C."/>
            <person name="Ivanova N.N."/>
            <person name="Pagani I."/>
            <person name="Huntmann M."/>
            <person name="Wei C.L."/>
            <person name="Davenport K.W."/>
            <person name="Daligault H."/>
            <person name="Chain P.S."/>
            <person name="Chen A."/>
            <person name="Mavromatis K."/>
            <person name="Markowitz V."/>
            <person name="Szeto E."/>
            <person name="Mikhailova N."/>
            <person name="Pati A."/>
            <person name="Wagner M."/>
            <person name="Woyke T."/>
            <person name="Ollivier B."/>
            <person name="Klenk H.P."/>
            <person name="Spring S."/>
            <person name="Loy A."/>
        </authorList>
    </citation>
    <scope>NUCLEOTIDE SEQUENCE [LARGE SCALE GENOMIC DNA]</scope>
    <source>
        <strain evidence="3">ATCC 19365 / DSM 765 / NCIMB 8382 / VKM B-1628</strain>
    </source>
</reference>
<keyword evidence="1" id="KW-0472">Membrane</keyword>
<keyword evidence="3" id="KW-1185">Reference proteome</keyword>
<accession>G7WD81</accession>
<proteinExistence type="predicted"/>
<dbReference type="AlphaFoldDB" id="G7WD81"/>
<organism evidence="2 3">
    <name type="scientific">Desulfosporosinus orientis (strain ATCC 19365 / DSM 765 / NCIMB 8382 / VKM B-1628 / Singapore I)</name>
    <name type="common">Desulfotomaculum orientis</name>
    <dbReference type="NCBI Taxonomy" id="768706"/>
    <lineage>
        <taxon>Bacteria</taxon>
        <taxon>Bacillati</taxon>
        <taxon>Bacillota</taxon>
        <taxon>Clostridia</taxon>
        <taxon>Eubacteriales</taxon>
        <taxon>Desulfitobacteriaceae</taxon>
        <taxon>Desulfosporosinus</taxon>
    </lineage>
</organism>
<dbReference type="EMBL" id="CP003108">
    <property type="protein sequence ID" value="AET67566.1"/>
    <property type="molecule type" value="Genomic_DNA"/>
</dbReference>
<reference evidence="3" key="1">
    <citation type="submission" date="2011-11" db="EMBL/GenBank/DDBJ databases">
        <title>Complete sequence of Desulfosporosinus orientis DSM 765.</title>
        <authorList>
            <person name="Lucas S."/>
            <person name="Han J."/>
            <person name="Lapidus A."/>
            <person name="Cheng J.-F."/>
            <person name="Goodwin L."/>
            <person name="Pitluck S."/>
            <person name="Peters L."/>
            <person name="Ovchinnikova G."/>
            <person name="Teshima H."/>
            <person name="Detter J.C."/>
            <person name="Han C."/>
            <person name="Tapia R."/>
            <person name="Land M."/>
            <person name="Hauser L."/>
            <person name="Kyrpides N."/>
            <person name="Ivanova N."/>
            <person name="Pagani I."/>
            <person name="Pester M."/>
            <person name="Spring S."/>
            <person name="Ollivier B."/>
            <person name="Rattei T."/>
            <person name="Klenk H.-P."/>
            <person name="Wagner M."/>
            <person name="Loy A."/>
            <person name="Woyke T."/>
        </authorList>
    </citation>
    <scope>NUCLEOTIDE SEQUENCE [LARGE SCALE GENOMIC DNA]</scope>
    <source>
        <strain evidence="3">ATCC 19365 / DSM 765 / NCIMB 8382 / VKM B-1628</strain>
    </source>
</reference>
<keyword evidence="1" id="KW-1133">Transmembrane helix</keyword>